<dbReference type="InterPro" id="IPR045518">
    <property type="entry name" value="2EXR"/>
</dbReference>
<dbReference type="PANTHER" id="PTHR35910">
    <property type="entry name" value="2EXR DOMAIN-CONTAINING PROTEIN"/>
    <property type="match status" value="1"/>
</dbReference>
<dbReference type="EMBL" id="FJOG01000003">
    <property type="protein sequence ID" value="CZR52580.1"/>
    <property type="molecule type" value="Genomic_DNA"/>
</dbReference>
<gene>
    <name evidence="3" type="ORF">PAC_02457</name>
</gene>
<dbReference type="AlphaFoldDB" id="A0A1L7WIH9"/>
<dbReference type="OrthoDB" id="3513892at2759"/>
<organism evidence="3 4">
    <name type="scientific">Phialocephala subalpina</name>
    <dbReference type="NCBI Taxonomy" id="576137"/>
    <lineage>
        <taxon>Eukaryota</taxon>
        <taxon>Fungi</taxon>
        <taxon>Dikarya</taxon>
        <taxon>Ascomycota</taxon>
        <taxon>Pezizomycotina</taxon>
        <taxon>Leotiomycetes</taxon>
        <taxon>Helotiales</taxon>
        <taxon>Mollisiaceae</taxon>
        <taxon>Phialocephala</taxon>
        <taxon>Phialocephala fortinii species complex</taxon>
    </lineage>
</organism>
<feature type="compositionally biased region" description="Polar residues" evidence="1">
    <location>
        <begin position="29"/>
        <end position="45"/>
    </location>
</feature>
<proteinExistence type="predicted"/>
<feature type="compositionally biased region" description="Gly residues" evidence="1">
    <location>
        <begin position="60"/>
        <end position="70"/>
    </location>
</feature>
<evidence type="ECO:0000313" key="3">
    <source>
        <dbReference type="EMBL" id="CZR52580.1"/>
    </source>
</evidence>
<dbReference type="Proteomes" id="UP000184330">
    <property type="component" value="Unassembled WGS sequence"/>
</dbReference>
<feature type="region of interest" description="Disordered" evidence="1">
    <location>
        <begin position="1"/>
        <end position="82"/>
    </location>
</feature>
<evidence type="ECO:0000256" key="1">
    <source>
        <dbReference type="SAM" id="MobiDB-lite"/>
    </source>
</evidence>
<sequence length="351" mass="38350">MAGREARKVAGMRIGASRTKACGTKKSGKNNQNTSDSTAITSQRPTVGDLQLANPSQGLGQSGIGSGGAGTPNYDSADQSKGPLTEFTLFPELPIELRVIVWRHAANNQPGGVLVQHLSAKPLKGYTLTRKIPGLLQACQESRNELLIREKNQAVEHRTYGLVTLTQRDGGTPVPFSPEIDTFWAAIYKKGLPKSHTLHYNVFSALADLLFAASLRFLAVKNMPPVEMFASQIIGASAICCPNLEVLTVLVSPEYNLHSPNVSNFVGSGTIVAGPEVNESLDVNSLSGLHLSYFTYLEHMYSQAMKSHKVFHLAWEEPRIKFRLLNQFMAAERMTLSQDALKSMAQNPWGW</sequence>
<protein>
    <recommendedName>
        <fullName evidence="2">2EXR domain-containing protein</fullName>
    </recommendedName>
</protein>
<name>A0A1L7WIH9_9HELO</name>
<evidence type="ECO:0000313" key="4">
    <source>
        <dbReference type="Proteomes" id="UP000184330"/>
    </source>
</evidence>
<dbReference type="Pfam" id="PF20150">
    <property type="entry name" value="2EXR"/>
    <property type="match status" value="1"/>
</dbReference>
<accession>A0A1L7WIH9</accession>
<reference evidence="3 4" key="1">
    <citation type="submission" date="2016-03" db="EMBL/GenBank/DDBJ databases">
        <authorList>
            <person name="Ploux O."/>
        </authorList>
    </citation>
    <scope>NUCLEOTIDE SEQUENCE [LARGE SCALE GENOMIC DNA]</scope>
    <source>
        <strain evidence="3 4">UAMH 11012</strain>
    </source>
</reference>
<dbReference type="PANTHER" id="PTHR35910:SF6">
    <property type="entry name" value="2EXR DOMAIN-CONTAINING PROTEIN"/>
    <property type="match status" value="1"/>
</dbReference>
<evidence type="ECO:0000259" key="2">
    <source>
        <dbReference type="Pfam" id="PF20150"/>
    </source>
</evidence>
<keyword evidence="4" id="KW-1185">Reference proteome</keyword>
<feature type="domain" description="2EXR" evidence="2">
    <location>
        <begin position="87"/>
        <end position="183"/>
    </location>
</feature>